<protein>
    <recommendedName>
        <fullName evidence="1">Thioredoxin domain-containing protein</fullName>
    </recommendedName>
</protein>
<evidence type="ECO:0000313" key="3">
    <source>
        <dbReference type="EMBL" id="CAF1511302.1"/>
    </source>
</evidence>
<dbReference type="GO" id="GO:0031397">
    <property type="term" value="P:negative regulation of protein ubiquitination"/>
    <property type="evidence" value="ECO:0007669"/>
    <property type="project" value="TreeGrafter"/>
</dbReference>
<keyword evidence="4" id="KW-1185">Reference proteome</keyword>
<dbReference type="PROSITE" id="PS51352">
    <property type="entry name" value="THIOREDOXIN_2"/>
    <property type="match status" value="1"/>
</dbReference>
<dbReference type="InterPro" id="IPR013766">
    <property type="entry name" value="Thioredoxin_domain"/>
</dbReference>
<reference evidence="3" key="1">
    <citation type="submission" date="2021-02" db="EMBL/GenBank/DDBJ databases">
        <authorList>
            <person name="Nowell W R."/>
        </authorList>
    </citation>
    <scope>NUCLEOTIDE SEQUENCE</scope>
</reference>
<dbReference type="Gene3D" id="3.40.30.10">
    <property type="entry name" value="Glutaredoxin"/>
    <property type="match status" value="1"/>
</dbReference>
<dbReference type="EMBL" id="CAJNOJ010000696">
    <property type="protein sequence ID" value="CAF1511302.1"/>
    <property type="molecule type" value="Genomic_DNA"/>
</dbReference>
<dbReference type="InterPro" id="IPR036249">
    <property type="entry name" value="Thioredoxin-like_sf"/>
</dbReference>
<dbReference type="InterPro" id="IPR012336">
    <property type="entry name" value="Thioredoxin-like_fold"/>
</dbReference>
<dbReference type="Proteomes" id="UP000663828">
    <property type="component" value="Unassembled WGS sequence"/>
</dbReference>
<organism evidence="3 5">
    <name type="scientific">Adineta ricciae</name>
    <name type="common">Rotifer</name>
    <dbReference type="NCBI Taxonomy" id="249248"/>
    <lineage>
        <taxon>Eukaryota</taxon>
        <taxon>Metazoa</taxon>
        <taxon>Spiralia</taxon>
        <taxon>Gnathifera</taxon>
        <taxon>Rotifera</taxon>
        <taxon>Eurotatoria</taxon>
        <taxon>Bdelloidea</taxon>
        <taxon>Adinetida</taxon>
        <taxon>Adinetidae</taxon>
        <taxon>Adineta</taxon>
    </lineage>
</organism>
<proteinExistence type="predicted"/>
<name>A0A815TPE8_ADIRI</name>
<dbReference type="EMBL" id="CAJNOR010001962">
    <property type="protein sequence ID" value="CAF1226902.1"/>
    <property type="molecule type" value="Genomic_DNA"/>
</dbReference>
<dbReference type="GO" id="GO:0005634">
    <property type="term" value="C:nucleus"/>
    <property type="evidence" value="ECO:0007669"/>
    <property type="project" value="TreeGrafter"/>
</dbReference>
<evidence type="ECO:0000313" key="2">
    <source>
        <dbReference type="EMBL" id="CAF1226902.1"/>
    </source>
</evidence>
<gene>
    <name evidence="3" type="ORF">EDS130_LOCUS43263</name>
    <name evidence="2" type="ORF">XAT740_LOCUS25010</name>
</gene>
<dbReference type="PANTHER" id="PTHR46472">
    <property type="entry name" value="NUCLEOREDOXIN"/>
    <property type="match status" value="1"/>
</dbReference>
<accession>A0A815TPE8</accession>
<sequence>MAGVAKLFKGNILNKSKEKVDLNGEQYKGKVIGLYFSAHWCPPCRGFTPVLAEFYANHHKEKNFEIIFISSDRDESSYEEYYNEMPWLTLDYKDRHAKDELASQFHVTGIPKLVFLDADSGDMICPDGRKKVQSEDPEGIEFPWKS</sequence>
<dbReference type="Pfam" id="PF13905">
    <property type="entry name" value="Thioredoxin_8"/>
    <property type="match status" value="1"/>
</dbReference>
<evidence type="ECO:0000259" key="1">
    <source>
        <dbReference type="PROSITE" id="PS51352"/>
    </source>
</evidence>
<dbReference type="Proteomes" id="UP000663852">
    <property type="component" value="Unassembled WGS sequence"/>
</dbReference>
<dbReference type="GO" id="GO:0004791">
    <property type="term" value="F:thioredoxin-disulfide reductase (NADPH) activity"/>
    <property type="evidence" value="ECO:0007669"/>
    <property type="project" value="TreeGrafter"/>
</dbReference>
<comment type="caution">
    <text evidence="3">The sequence shown here is derived from an EMBL/GenBank/DDBJ whole genome shotgun (WGS) entry which is preliminary data.</text>
</comment>
<dbReference type="SUPFAM" id="SSF52833">
    <property type="entry name" value="Thioredoxin-like"/>
    <property type="match status" value="1"/>
</dbReference>
<dbReference type="GO" id="GO:0030178">
    <property type="term" value="P:negative regulation of Wnt signaling pathway"/>
    <property type="evidence" value="ECO:0007669"/>
    <property type="project" value="TreeGrafter"/>
</dbReference>
<dbReference type="AlphaFoldDB" id="A0A815TPE8"/>
<dbReference type="OrthoDB" id="409136at2759"/>
<evidence type="ECO:0000313" key="4">
    <source>
        <dbReference type="Proteomes" id="UP000663828"/>
    </source>
</evidence>
<feature type="domain" description="Thioredoxin" evidence="1">
    <location>
        <begin position="7"/>
        <end position="146"/>
    </location>
</feature>
<dbReference type="PANTHER" id="PTHR46472:SF1">
    <property type="entry name" value="NUCLEOREDOXIN"/>
    <property type="match status" value="1"/>
</dbReference>
<evidence type="ECO:0000313" key="5">
    <source>
        <dbReference type="Proteomes" id="UP000663852"/>
    </source>
</evidence>